<dbReference type="Proteomes" id="UP001141806">
    <property type="component" value="Unassembled WGS sequence"/>
</dbReference>
<gene>
    <name evidence="1" type="ORF">NE237_004079</name>
</gene>
<protein>
    <submittedName>
        <fullName evidence="1">Uncharacterized protein</fullName>
    </submittedName>
</protein>
<accession>A0A9Q0QT75</accession>
<dbReference type="AlphaFoldDB" id="A0A9Q0QT75"/>
<organism evidence="1 2">
    <name type="scientific">Protea cynaroides</name>
    <dbReference type="NCBI Taxonomy" id="273540"/>
    <lineage>
        <taxon>Eukaryota</taxon>
        <taxon>Viridiplantae</taxon>
        <taxon>Streptophyta</taxon>
        <taxon>Embryophyta</taxon>
        <taxon>Tracheophyta</taxon>
        <taxon>Spermatophyta</taxon>
        <taxon>Magnoliopsida</taxon>
        <taxon>Proteales</taxon>
        <taxon>Proteaceae</taxon>
        <taxon>Protea</taxon>
    </lineage>
</organism>
<keyword evidence="2" id="KW-1185">Reference proteome</keyword>
<reference evidence="1" key="1">
    <citation type="journal article" date="2023" name="Plant J.">
        <title>The genome of the king protea, Protea cynaroides.</title>
        <authorList>
            <person name="Chang J."/>
            <person name="Duong T.A."/>
            <person name="Schoeman C."/>
            <person name="Ma X."/>
            <person name="Roodt D."/>
            <person name="Barker N."/>
            <person name="Li Z."/>
            <person name="Van de Peer Y."/>
            <person name="Mizrachi E."/>
        </authorList>
    </citation>
    <scope>NUCLEOTIDE SEQUENCE</scope>
    <source>
        <tissue evidence="1">Young leaves</tissue>
    </source>
</reference>
<comment type="caution">
    <text evidence="1">The sequence shown here is derived from an EMBL/GenBank/DDBJ whole genome shotgun (WGS) entry which is preliminary data.</text>
</comment>
<name>A0A9Q0QT75_9MAGN</name>
<sequence>MSSLQEEFNAIVHAGDQKAKVVLSLLPKTTGIFGVPEYVDAKVDCNKCSMDLNLSPDGITMVNITAFTGLEGSARVLDCDMDPSGMIKGDLDLQMLHRGVIGDRIPWDFQIRNTHMVWHVASDLEATVGGAFGFAEEGVQAAVVVSRRELGFHKVGS</sequence>
<evidence type="ECO:0000313" key="1">
    <source>
        <dbReference type="EMBL" id="KAJ4970980.1"/>
    </source>
</evidence>
<proteinExistence type="predicted"/>
<evidence type="ECO:0000313" key="2">
    <source>
        <dbReference type="Proteomes" id="UP001141806"/>
    </source>
</evidence>
<dbReference type="EMBL" id="JAMYWD010000005">
    <property type="protein sequence ID" value="KAJ4970980.1"/>
    <property type="molecule type" value="Genomic_DNA"/>
</dbReference>